<dbReference type="Gene3D" id="3.30.565.10">
    <property type="entry name" value="Histidine kinase-like ATPase, C-terminal domain"/>
    <property type="match status" value="1"/>
</dbReference>
<name>A0AAV4ZTU7_9HYPH</name>
<dbReference type="InterPro" id="IPR036890">
    <property type="entry name" value="HATPase_C_sf"/>
</dbReference>
<reference evidence="2" key="2">
    <citation type="submission" date="2021-08" db="EMBL/GenBank/DDBJ databases">
        <authorList>
            <person name="Tani A."/>
            <person name="Ola A."/>
            <person name="Ogura Y."/>
            <person name="Katsura K."/>
            <person name="Hayashi T."/>
        </authorList>
    </citation>
    <scope>NUCLEOTIDE SEQUENCE</scope>
    <source>
        <strain evidence="2">DSM 16372</strain>
    </source>
</reference>
<accession>A0AAV4ZTU7</accession>
<dbReference type="Pfam" id="PF13589">
    <property type="entry name" value="HATPase_c_3"/>
    <property type="match status" value="1"/>
</dbReference>
<comment type="caution">
    <text evidence="2">The sequence shown here is derived from an EMBL/GenBank/DDBJ whole genome shotgun (WGS) entry which is preliminary data.</text>
</comment>
<dbReference type="RefSeq" id="WP_238231538.1">
    <property type="nucleotide sequence ID" value="NZ_BPQO01000029.1"/>
</dbReference>
<dbReference type="SUPFAM" id="SSF55874">
    <property type="entry name" value="ATPase domain of HSP90 chaperone/DNA topoisomerase II/histidine kinase"/>
    <property type="match status" value="1"/>
</dbReference>
<evidence type="ECO:0000313" key="2">
    <source>
        <dbReference type="EMBL" id="GJD91569.1"/>
    </source>
</evidence>
<evidence type="ECO:0000256" key="1">
    <source>
        <dbReference type="SAM" id="MobiDB-lite"/>
    </source>
</evidence>
<evidence type="ECO:0008006" key="4">
    <source>
        <dbReference type="Google" id="ProtNLM"/>
    </source>
</evidence>
<proteinExistence type="predicted"/>
<gene>
    <name evidence="2" type="ORF">BHAOGJBA_5117</name>
</gene>
<dbReference type="EMBL" id="BPQO01000029">
    <property type="protein sequence ID" value="GJD91569.1"/>
    <property type="molecule type" value="Genomic_DNA"/>
</dbReference>
<organism evidence="2 3">
    <name type="scientific">Methylobacterium hispanicum</name>
    <dbReference type="NCBI Taxonomy" id="270350"/>
    <lineage>
        <taxon>Bacteria</taxon>
        <taxon>Pseudomonadati</taxon>
        <taxon>Pseudomonadota</taxon>
        <taxon>Alphaproteobacteria</taxon>
        <taxon>Hyphomicrobiales</taxon>
        <taxon>Methylobacteriaceae</taxon>
        <taxon>Methylobacterium</taxon>
    </lineage>
</organism>
<sequence>MSLEIDQEVLAALEDDDADKLHVPKEFHVGERDRAYNNDWIMAFWREYFQNSTDAGSKNINITIGTGTPKGFHKNDPSAREITRVVFEDDGSGMPMDVVRHVYFSAGASTKKGQDVIGGFGRARILQAFSQVRYSIRTQDLLVEGDGSEYKAYHVEEAVRRLALWAMNQRSRAALATTSDDKAFLEAAADARYADAAALAAAPGFFKGCRFEVDLDPLHGDRASRRPTIAMMQEKLEAYLTESDLRCRIVVNGVERVRPARKREARRDILATLEEREIPDAWKDNPHIKLLDRPDGKKDVAFGRILVSDETGEDLVVRVAGASMFKRTIYGSPKKLVIEIEPAISREVLTSNRDGLKEAYQRAVDHFAKMMSTDARAALEKKEAKHFTVLAGGRGRRVARRPAMDFSGSVHVSGAATEDGVQGEDPPPTSPRKRDYVGFQRWQFDDFLKDGIGGVPRADFAAFFDALKASPALEATFLGTWHDGTQASNFLTTLQRSGESAALEVADGAMLAFLCNELRDRRLQADLAESRRHADKLSDLHDVPILKEHLRPDAERLGAEKAKERRTKLLSAIGRADPRNWDPASGKGMKPRKILAMWQVAVDACVELLMQTQPRQKPFPYAAGFCFSHPSWQYQPHTGEDGWVNALAKYMQPDSADETRYFLLNPLQDEDFSLAFNPSQPNDRAELISLAMHEVAHVVAPDSHNERFAGALTFMLGKMTPAWLRQVNRSMDAAVSAVDVVFAGARTRIQALDDEPGPRPGEVLMTCLPRDIEAAASLRGPDGTSVLDCERLDMLESEVVGPPPEALAAACAPSPAM</sequence>
<dbReference type="Proteomes" id="UP001055247">
    <property type="component" value="Unassembled WGS sequence"/>
</dbReference>
<evidence type="ECO:0000313" key="3">
    <source>
        <dbReference type="Proteomes" id="UP001055247"/>
    </source>
</evidence>
<keyword evidence="3" id="KW-1185">Reference proteome</keyword>
<protein>
    <recommendedName>
        <fullName evidence="4">Histidine kinase/HSP90-like ATPase domain-containing protein</fullName>
    </recommendedName>
</protein>
<feature type="region of interest" description="Disordered" evidence="1">
    <location>
        <begin position="412"/>
        <end position="434"/>
    </location>
</feature>
<dbReference type="AlphaFoldDB" id="A0AAV4ZTU7"/>
<reference evidence="2" key="1">
    <citation type="journal article" date="2016" name="Front. Microbiol.">
        <title>Genome Sequence of the Piezophilic, Mesophilic Sulfate-Reducing Bacterium Desulfovibrio indicus J2T.</title>
        <authorList>
            <person name="Cao J."/>
            <person name="Maignien L."/>
            <person name="Shao Z."/>
            <person name="Alain K."/>
            <person name="Jebbar M."/>
        </authorList>
    </citation>
    <scope>NUCLEOTIDE SEQUENCE</scope>
    <source>
        <strain evidence="2">DSM 16372</strain>
    </source>
</reference>